<keyword evidence="2" id="KW-1185">Reference proteome</keyword>
<sequence>MICNCWRKTGILLEDFLSKLFLYKELDQANEPDITDNIQELIIQLLLDQPMDAQEYVIADNNLITTEIPTDEKIIEAVKNCDCIESEEESQCKPILLAEVLRFICRILTFLEQQSDSSFNVDDSFIQDLEKLQKKVNLKHVASKY</sequence>
<evidence type="ECO:0000313" key="2">
    <source>
        <dbReference type="Proteomes" id="UP000789702"/>
    </source>
</evidence>
<gene>
    <name evidence="1" type="ORF">DHETER_LOCUS1815</name>
</gene>
<proteinExistence type="predicted"/>
<dbReference type="EMBL" id="CAJVPU010001172">
    <property type="protein sequence ID" value="CAG8473333.1"/>
    <property type="molecule type" value="Genomic_DNA"/>
</dbReference>
<protein>
    <submittedName>
        <fullName evidence="1">9262_t:CDS:1</fullName>
    </submittedName>
</protein>
<accession>A0ACA9KH76</accession>
<name>A0ACA9KH76_9GLOM</name>
<dbReference type="Proteomes" id="UP000789702">
    <property type="component" value="Unassembled WGS sequence"/>
</dbReference>
<comment type="caution">
    <text evidence="1">The sequence shown here is derived from an EMBL/GenBank/DDBJ whole genome shotgun (WGS) entry which is preliminary data.</text>
</comment>
<reference evidence="1" key="1">
    <citation type="submission" date="2021-06" db="EMBL/GenBank/DDBJ databases">
        <authorList>
            <person name="Kallberg Y."/>
            <person name="Tangrot J."/>
            <person name="Rosling A."/>
        </authorList>
    </citation>
    <scope>NUCLEOTIDE SEQUENCE</scope>
    <source>
        <strain evidence="1">IL203A</strain>
    </source>
</reference>
<organism evidence="1 2">
    <name type="scientific">Dentiscutata heterogama</name>
    <dbReference type="NCBI Taxonomy" id="1316150"/>
    <lineage>
        <taxon>Eukaryota</taxon>
        <taxon>Fungi</taxon>
        <taxon>Fungi incertae sedis</taxon>
        <taxon>Mucoromycota</taxon>
        <taxon>Glomeromycotina</taxon>
        <taxon>Glomeromycetes</taxon>
        <taxon>Diversisporales</taxon>
        <taxon>Gigasporaceae</taxon>
        <taxon>Dentiscutata</taxon>
    </lineage>
</organism>
<evidence type="ECO:0000313" key="1">
    <source>
        <dbReference type="EMBL" id="CAG8473333.1"/>
    </source>
</evidence>